<dbReference type="GO" id="GO:0051751">
    <property type="term" value="F:alpha-1,4-mannosyltransferase activity"/>
    <property type="evidence" value="ECO:0007669"/>
    <property type="project" value="InterPro"/>
</dbReference>
<evidence type="ECO:0000256" key="9">
    <source>
        <dbReference type="ARBA" id="ARBA00022989"/>
    </source>
</evidence>
<dbReference type="GO" id="GO:0005789">
    <property type="term" value="C:endoplasmic reticulum membrane"/>
    <property type="evidence" value="ECO:0007669"/>
    <property type="project" value="UniProtKB-SubCell"/>
</dbReference>
<reference evidence="15" key="1">
    <citation type="submission" date="2020-12" db="EMBL/GenBank/DDBJ databases">
        <authorList>
            <consortium name="Molecular Ecology Group"/>
        </authorList>
    </citation>
    <scope>NUCLEOTIDE SEQUENCE</scope>
    <source>
        <strain evidence="15">TBG_1078</strain>
    </source>
</reference>
<evidence type="ECO:0000256" key="6">
    <source>
        <dbReference type="ARBA" id="ARBA00022679"/>
    </source>
</evidence>
<dbReference type="AlphaFoldDB" id="A0A811YUD8"/>
<proteinExistence type="inferred from homology"/>
<sequence>MGRPLSLRVRPAGVFGVAFVARVALVLYGAFQDRALPVRYTDVDYRVFTDAARLLSQGRSPYLRATYRYTPLLAWLLAPNVHLCELFGKLLFISCDVLAAWPLYRLLLLRGLGRRAACGYCALWLLNPLPMAVSSRGNADALVAALVLAALYLLARGRLACAAVAYGLAVHLKLYPVTYILPIALHLRRGAPAPAPAPRPRPRPRPARARARAPAPPRPCVRAAPGAVQPRRAAVRRGGRAHLLRPEPRLLPPLRLGVPGAHVPVPPDEAGHPAQLLALLLHAVPDGREPVEPFAGRRRLPAAAAAALGRVPGLLQGPRLLLFPAHGDLRDFQQGLHLPVLPLVPLPAAPCDAAGEDALETRRRPPGAVVPRAGLVAGARLSPGVPGKEHLSVHLVGRFVLLPRQLLHPNSDHFPLQGGTPGRESQM</sequence>
<feature type="transmembrane region" description="Helical" evidence="13">
    <location>
        <begin position="86"/>
        <end position="104"/>
    </location>
</feature>
<evidence type="ECO:0000313" key="15">
    <source>
        <dbReference type="EMBL" id="CAD7679875.1"/>
    </source>
</evidence>
<comment type="subcellular location">
    <subcellularLocation>
        <location evidence="1 13">Endoplasmic reticulum membrane</location>
        <topology evidence="1 13">Multi-pass membrane protein</topology>
    </subcellularLocation>
</comment>
<dbReference type="GO" id="GO:0004376">
    <property type="term" value="F:GPI mannosyltransferase activity"/>
    <property type="evidence" value="ECO:0007669"/>
    <property type="project" value="InterPro"/>
</dbReference>
<dbReference type="EMBL" id="CAJHUB010000746">
    <property type="protein sequence ID" value="CAD7679875.1"/>
    <property type="molecule type" value="Genomic_DNA"/>
</dbReference>
<evidence type="ECO:0000256" key="4">
    <source>
        <dbReference type="ARBA" id="ARBA00022502"/>
    </source>
</evidence>
<dbReference type="PANTHER" id="PTHR12886">
    <property type="entry name" value="PIG-M MANNOSYLTRANSFERASE"/>
    <property type="match status" value="1"/>
</dbReference>
<dbReference type="GO" id="GO:1990529">
    <property type="term" value="C:glycosylphosphatidylinositol-mannosyltransferase I complex"/>
    <property type="evidence" value="ECO:0007669"/>
    <property type="project" value="TreeGrafter"/>
</dbReference>
<evidence type="ECO:0000256" key="12">
    <source>
        <dbReference type="ARBA" id="ARBA00093608"/>
    </source>
</evidence>
<protein>
    <recommendedName>
        <fullName evidence="12 13">GPI alpha-1,4-mannosyltransferase I, catalytic subunit</fullName>
        <ecNumber evidence="13">2.4.1.-</ecNumber>
    </recommendedName>
    <alternativeName>
        <fullName evidence="13">GPI mannosyltransferase I</fullName>
    </alternativeName>
</protein>
<organism evidence="15 16">
    <name type="scientific">Nyctereutes procyonoides</name>
    <name type="common">Raccoon dog</name>
    <name type="synonym">Canis procyonoides</name>
    <dbReference type="NCBI Taxonomy" id="34880"/>
    <lineage>
        <taxon>Eukaryota</taxon>
        <taxon>Metazoa</taxon>
        <taxon>Chordata</taxon>
        <taxon>Craniata</taxon>
        <taxon>Vertebrata</taxon>
        <taxon>Euteleostomi</taxon>
        <taxon>Mammalia</taxon>
        <taxon>Eutheria</taxon>
        <taxon>Laurasiatheria</taxon>
        <taxon>Carnivora</taxon>
        <taxon>Caniformia</taxon>
        <taxon>Canidae</taxon>
        <taxon>Nyctereutes</taxon>
    </lineage>
</organism>
<dbReference type="Pfam" id="PF05007">
    <property type="entry name" value="Mannosyl_trans"/>
    <property type="match status" value="1"/>
</dbReference>
<feature type="transmembrane region" description="Helical" evidence="13">
    <location>
        <begin position="116"/>
        <end position="133"/>
    </location>
</feature>
<feature type="transmembrane region" description="Helical" evidence="13">
    <location>
        <begin position="12"/>
        <end position="31"/>
    </location>
</feature>
<feature type="transmembrane region" description="Helical" evidence="13">
    <location>
        <begin position="139"/>
        <end position="155"/>
    </location>
</feature>
<comment type="pathway">
    <text evidence="2 13">Glycolipid biosynthesis; glycosylphosphatidylinositol-anchor biosynthesis.</text>
</comment>
<evidence type="ECO:0000256" key="2">
    <source>
        <dbReference type="ARBA" id="ARBA00004687"/>
    </source>
</evidence>
<dbReference type="EC" id="2.4.1.-" evidence="13"/>
<comment type="function">
    <text evidence="11 13">Catalytic subunit of the glycosylphosphatidylinositol-mannosyltransferase I complex which catalyzes the transfer of the first mannose, via an alpha-1,4 bond from a dolichol-phosphate-mannose (Dol-P-Man) to the glucosaminyl acyl phosphatidylinositol (GlcN-(acyl)PI) intermediate to generate alpha-D-Man-(1-&gt;4)-alpha-D-GlcN-(1-&gt;6)-(1-radyl,2-acyl-sn-glycero-3-phospho)-2-acyl-inositol and participates in the sixth step of the glycosylphosphatidylinositol-anchor biosynthesis.</text>
</comment>
<gene>
    <name evidence="15" type="ORF">NYPRO_LOCUS12674</name>
</gene>
<name>A0A811YUD8_NYCPR</name>
<feature type="compositionally biased region" description="Basic residues" evidence="14">
    <location>
        <begin position="200"/>
        <end position="211"/>
    </location>
</feature>
<keyword evidence="10 13" id="KW-0472">Membrane</keyword>
<dbReference type="Proteomes" id="UP000645828">
    <property type="component" value="Unassembled WGS sequence"/>
</dbReference>
<evidence type="ECO:0000256" key="1">
    <source>
        <dbReference type="ARBA" id="ARBA00004477"/>
    </source>
</evidence>
<evidence type="ECO:0000313" key="16">
    <source>
        <dbReference type="Proteomes" id="UP000645828"/>
    </source>
</evidence>
<dbReference type="InterPro" id="IPR007704">
    <property type="entry name" value="PIG-M"/>
</dbReference>
<evidence type="ECO:0000256" key="5">
    <source>
        <dbReference type="ARBA" id="ARBA00022676"/>
    </source>
</evidence>
<dbReference type="GO" id="GO:0006506">
    <property type="term" value="P:GPI anchor biosynthetic process"/>
    <property type="evidence" value="ECO:0007669"/>
    <property type="project" value="UniProtKB-UniPathway"/>
</dbReference>
<evidence type="ECO:0000256" key="7">
    <source>
        <dbReference type="ARBA" id="ARBA00022692"/>
    </source>
</evidence>
<keyword evidence="6 13" id="KW-0808">Transferase</keyword>
<evidence type="ECO:0000256" key="8">
    <source>
        <dbReference type="ARBA" id="ARBA00022824"/>
    </source>
</evidence>
<comment type="similarity">
    <text evidence="3 13">Belongs to the PIGM family.</text>
</comment>
<evidence type="ECO:0000256" key="10">
    <source>
        <dbReference type="ARBA" id="ARBA00023136"/>
    </source>
</evidence>
<comment type="caution">
    <text evidence="15">The sequence shown here is derived from an EMBL/GenBank/DDBJ whole genome shotgun (WGS) entry which is preliminary data.</text>
</comment>
<accession>A0A811YUD8</accession>
<feature type="region of interest" description="Disordered" evidence="14">
    <location>
        <begin position="192"/>
        <end position="232"/>
    </location>
</feature>
<evidence type="ECO:0000256" key="11">
    <source>
        <dbReference type="ARBA" id="ARBA00093408"/>
    </source>
</evidence>
<comment type="caution">
    <text evidence="13">Lacks conserved residue(s) required for the propagation of feature annotation.</text>
</comment>
<keyword evidence="7 13" id="KW-0812">Transmembrane</keyword>
<keyword evidence="8 13" id="KW-0256">Endoplasmic reticulum</keyword>
<feature type="compositionally biased region" description="Low complexity" evidence="14">
    <location>
        <begin position="220"/>
        <end position="232"/>
    </location>
</feature>
<keyword evidence="4 13" id="KW-0337">GPI-anchor biosynthesis</keyword>
<evidence type="ECO:0000256" key="13">
    <source>
        <dbReference type="RuleBase" id="RU365064"/>
    </source>
</evidence>
<evidence type="ECO:0000256" key="14">
    <source>
        <dbReference type="SAM" id="MobiDB-lite"/>
    </source>
</evidence>
<keyword evidence="16" id="KW-1185">Reference proteome</keyword>
<dbReference type="UniPathway" id="UPA00196"/>
<keyword evidence="5 13" id="KW-0328">Glycosyltransferase</keyword>
<keyword evidence="9 13" id="KW-1133">Transmembrane helix</keyword>
<dbReference type="PANTHER" id="PTHR12886:SF0">
    <property type="entry name" value="GPI MANNOSYLTRANSFERASE 1"/>
    <property type="match status" value="1"/>
</dbReference>
<evidence type="ECO:0000256" key="3">
    <source>
        <dbReference type="ARBA" id="ARBA00011071"/>
    </source>
</evidence>